<dbReference type="VEuPathDB" id="MicrosporidiaDB:A0H76_1941"/>
<name>A0A1X0QG72_9MICR</name>
<sequence length="65" mass="7503">MAMSFSLLLKETILFLNLFKNSLFDILISGKLLEINSKYCFTSLPSHTTPTNLPFLFDKHFSLFL</sequence>
<reference evidence="1 2" key="1">
    <citation type="journal article" date="2017" name="Environ. Microbiol.">
        <title>Decay of the glycolytic pathway and adaptation to intranuclear parasitism within Enterocytozoonidae microsporidia.</title>
        <authorList>
            <person name="Wiredu Boakye D."/>
            <person name="Jaroenlak P."/>
            <person name="Prachumwat A."/>
            <person name="Williams T.A."/>
            <person name="Bateman K.S."/>
            <person name="Itsathitphaisarn O."/>
            <person name="Sritunyalucksana K."/>
            <person name="Paszkiewicz K.H."/>
            <person name="Moore K.A."/>
            <person name="Stentiford G.D."/>
            <person name="Williams B.A."/>
        </authorList>
    </citation>
    <scope>NUCLEOTIDE SEQUENCE [LARGE SCALE GENOMIC DNA]</scope>
    <source>
        <strain evidence="2">canceri</strain>
    </source>
</reference>
<gene>
    <name evidence="1" type="ORF">A0H76_1941</name>
</gene>
<protein>
    <submittedName>
        <fullName evidence="1">Uncharacterized protein</fullName>
    </submittedName>
</protein>
<organism evidence="1 2">
    <name type="scientific">Hepatospora eriocheir</name>
    <dbReference type="NCBI Taxonomy" id="1081669"/>
    <lineage>
        <taxon>Eukaryota</taxon>
        <taxon>Fungi</taxon>
        <taxon>Fungi incertae sedis</taxon>
        <taxon>Microsporidia</taxon>
        <taxon>Hepatosporidae</taxon>
        <taxon>Hepatospora</taxon>
    </lineage>
</organism>
<accession>A0A1X0QG72</accession>
<proteinExistence type="predicted"/>
<dbReference type="AlphaFoldDB" id="A0A1X0QG72"/>
<comment type="caution">
    <text evidence="1">The sequence shown here is derived from an EMBL/GenBank/DDBJ whole genome shotgun (WGS) entry which is preliminary data.</text>
</comment>
<evidence type="ECO:0000313" key="1">
    <source>
        <dbReference type="EMBL" id="ORD98772.1"/>
    </source>
</evidence>
<evidence type="ECO:0000313" key="2">
    <source>
        <dbReference type="Proteomes" id="UP000192501"/>
    </source>
</evidence>
<dbReference type="Proteomes" id="UP000192501">
    <property type="component" value="Unassembled WGS sequence"/>
</dbReference>
<dbReference type="EMBL" id="LTAI01000452">
    <property type="protein sequence ID" value="ORD98772.1"/>
    <property type="molecule type" value="Genomic_DNA"/>
</dbReference>